<dbReference type="InterPro" id="IPR001789">
    <property type="entry name" value="Sig_transdc_resp-reg_receiver"/>
</dbReference>
<dbReference type="AlphaFoldDB" id="A0A1T5E641"/>
<keyword evidence="1" id="KW-0238">DNA-binding</keyword>
<dbReference type="RefSeq" id="WP_079717825.1">
    <property type="nucleotide sequence ID" value="NZ_FUYS01000008.1"/>
</dbReference>
<dbReference type="OrthoDB" id="9787344at2"/>
<dbReference type="STRING" id="623280.SAMN05660226_03182"/>
<organism evidence="4 5">
    <name type="scientific">Parapedobacter luteus</name>
    <dbReference type="NCBI Taxonomy" id="623280"/>
    <lineage>
        <taxon>Bacteria</taxon>
        <taxon>Pseudomonadati</taxon>
        <taxon>Bacteroidota</taxon>
        <taxon>Sphingobacteriia</taxon>
        <taxon>Sphingobacteriales</taxon>
        <taxon>Sphingobacteriaceae</taxon>
        <taxon>Parapedobacter</taxon>
    </lineage>
</organism>
<dbReference type="PROSITE" id="PS50110">
    <property type="entry name" value="RESPONSE_REGULATORY"/>
    <property type="match status" value="1"/>
</dbReference>
<dbReference type="SUPFAM" id="SSF52172">
    <property type="entry name" value="CheY-like"/>
    <property type="match status" value="1"/>
</dbReference>
<sequence>MNVLIIEDEQLAVYMLSQQLQRLRPDVRIIGVKDSVKSSVKWLAEHATEPDLIIMDIGLTDGDSFEIFDRIAVECPVFFLTSHEEYALKAFALKNSLGYLLKPVKKEDLASALEKFDHMKTFFNYRQRITV</sequence>
<reference evidence="4 5" key="1">
    <citation type="submission" date="2017-02" db="EMBL/GenBank/DDBJ databases">
        <authorList>
            <person name="Peterson S.W."/>
        </authorList>
    </citation>
    <scope>NUCLEOTIDE SEQUENCE [LARGE SCALE GENOMIC DNA]</scope>
    <source>
        <strain evidence="4 5">DSM 22899</strain>
    </source>
</reference>
<feature type="modified residue" description="4-aspartylphosphate" evidence="2">
    <location>
        <position position="56"/>
    </location>
</feature>
<dbReference type="InterPro" id="IPR039420">
    <property type="entry name" value="WalR-like"/>
</dbReference>
<keyword evidence="5" id="KW-1185">Reference proteome</keyword>
<dbReference type="GO" id="GO:0005829">
    <property type="term" value="C:cytosol"/>
    <property type="evidence" value="ECO:0007669"/>
    <property type="project" value="TreeGrafter"/>
</dbReference>
<evidence type="ECO:0000256" key="2">
    <source>
        <dbReference type="PROSITE-ProRule" id="PRU00169"/>
    </source>
</evidence>
<name>A0A1T5E641_9SPHI</name>
<dbReference type="Pfam" id="PF00072">
    <property type="entry name" value="Response_reg"/>
    <property type="match status" value="1"/>
</dbReference>
<feature type="domain" description="Response regulatory" evidence="3">
    <location>
        <begin position="2"/>
        <end position="117"/>
    </location>
</feature>
<proteinExistence type="predicted"/>
<dbReference type="EMBL" id="FUYS01000008">
    <property type="protein sequence ID" value="SKB79306.1"/>
    <property type="molecule type" value="Genomic_DNA"/>
</dbReference>
<dbReference type="InterPro" id="IPR011006">
    <property type="entry name" value="CheY-like_superfamily"/>
</dbReference>
<dbReference type="Gene3D" id="3.40.50.2300">
    <property type="match status" value="1"/>
</dbReference>
<keyword evidence="2" id="KW-0597">Phosphoprotein</keyword>
<dbReference type="Proteomes" id="UP000190541">
    <property type="component" value="Unassembled WGS sequence"/>
</dbReference>
<accession>A0A1T5E641</accession>
<evidence type="ECO:0000259" key="3">
    <source>
        <dbReference type="PROSITE" id="PS50110"/>
    </source>
</evidence>
<dbReference type="PANTHER" id="PTHR48111">
    <property type="entry name" value="REGULATOR OF RPOS"/>
    <property type="match status" value="1"/>
</dbReference>
<dbReference type="GO" id="GO:0006355">
    <property type="term" value="P:regulation of DNA-templated transcription"/>
    <property type="evidence" value="ECO:0007669"/>
    <property type="project" value="TreeGrafter"/>
</dbReference>
<evidence type="ECO:0000313" key="5">
    <source>
        <dbReference type="Proteomes" id="UP000190541"/>
    </source>
</evidence>
<evidence type="ECO:0000256" key="1">
    <source>
        <dbReference type="ARBA" id="ARBA00023125"/>
    </source>
</evidence>
<dbReference type="GO" id="GO:0000156">
    <property type="term" value="F:phosphorelay response regulator activity"/>
    <property type="evidence" value="ECO:0007669"/>
    <property type="project" value="TreeGrafter"/>
</dbReference>
<evidence type="ECO:0000313" key="4">
    <source>
        <dbReference type="EMBL" id="SKB79306.1"/>
    </source>
</evidence>
<dbReference type="GO" id="GO:0032993">
    <property type="term" value="C:protein-DNA complex"/>
    <property type="evidence" value="ECO:0007669"/>
    <property type="project" value="TreeGrafter"/>
</dbReference>
<dbReference type="PANTHER" id="PTHR48111:SF69">
    <property type="entry name" value="RESPONSE REGULATOR RECEIVER"/>
    <property type="match status" value="1"/>
</dbReference>
<dbReference type="GO" id="GO:0000976">
    <property type="term" value="F:transcription cis-regulatory region binding"/>
    <property type="evidence" value="ECO:0007669"/>
    <property type="project" value="TreeGrafter"/>
</dbReference>
<dbReference type="SMART" id="SM00448">
    <property type="entry name" value="REC"/>
    <property type="match status" value="1"/>
</dbReference>
<protein>
    <submittedName>
        <fullName evidence="4">Response regulator receiver domain-containing protein</fullName>
    </submittedName>
</protein>
<gene>
    <name evidence="4" type="ORF">SAMN05660226_03182</name>
</gene>